<proteinExistence type="predicted"/>
<dbReference type="Proteomes" id="UP000578819">
    <property type="component" value="Unassembled WGS sequence"/>
</dbReference>
<keyword evidence="1" id="KW-0175">Coiled coil</keyword>
<reference evidence="2 3" key="1">
    <citation type="submission" date="2020-08" db="EMBL/GenBank/DDBJ databases">
        <title>Sequencing the genomes of 1000 actinobacteria strains.</title>
        <authorList>
            <person name="Klenk H.-P."/>
        </authorList>
    </citation>
    <scope>NUCLEOTIDE SEQUENCE [LARGE SCALE GENOMIC DNA]</scope>
    <source>
        <strain evidence="2 3">DSM 45886</strain>
    </source>
</reference>
<feature type="coiled-coil region" evidence="1">
    <location>
        <begin position="101"/>
        <end position="131"/>
    </location>
</feature>
<name>A0A7W7WPG9_9ACTN</name>
<organism evidence="2 3">
    <name type="scientific">Micromonospora polyrhachis</name>
    <dbReference type="NCBI Taxonomy" id="1282883"/>
    <lineage>
        <taxon>Bacteria</taxon>
        <taxon>Bacillati</taxon>
        <taxon>Actinomycetota</taxon>
        <taxon>Actinomycetes</taxon>
        <taxon>Micromonosporales</taxon>
        <taxon>Micromonosporaceae</taxon>
        <taxon>Micromonospora</taxon>
    </lineage>
</organism>
<protein>
    <submittedName>
        <fullName evidence="2">Uncharacterized protein</fullName>
    </submittedName>
</protein>
<accession>A0A7W7WPG9</accession>
<evidence type="ECO:0000313" key="3">
    <source>
        <dbReference type="Proteomes" id="UP000578819"/>
    </source>
</evidence>
<dbReference type="AlphaFoldDB" id="A0A7W7WPG9"/>
<dbReference type="RefSeq" id="WP_184534741.1">
    <property type="nucleotide sequence ID" value="NZ_JACHJW010000001.1"/>
</dbReference>
<comment type="caution">
    <text evidence="2">The sequence shown here is derived from an EMBL/GenBank/DDBJ whole genome shotgun (WGS) entry which is preliminary data.</text>
</comment>
<gene>
    <name evidence="2" type="ORF">FHR38_002417</name>
</gene>
<sequence length="240" mass="26724">MTFAPPAVDQDRFLSRDIPSAVEGAHFLADITVQWRGGDNDCVDTIRRSVRELVARKATGYRVTAAAELADLLNAQGSIRRRITGTKLVITQLHVRLTASMEAQEITAAWEEAQREEAREKLRQRQELQRLRYLRDEIFGDPNIARMYWHLKHPTDISALTSSSFDEVASRLSSSTPTTRAPAGEQAIATLIGEFLAGLEGDERAHLVAQLGVVFRSFHRTDLAERLPSAPTTPPPRPTS</sequence>
<evidence type="ECO:0000256" key="1">
    <source>
        <dbReference type="SAM" id="Coils"/>
    </source>
</evidence>
<keyword evidence="3" id="KW-1185">Reference proteome</keyword>
<dbReference type="EMBL" id="JACHJW010000001">
    <property type="protein sequence ID" value="MBB4958684.1"/>
    <property type="molecule type" value="Genomic_DNA"/>
</dbReference>
<evidence type="ECO:0000313" key="2">
    <source>
        <dbReference type="EMBL" id="MBB4958684.1"/>
    </source>
</evidence>